<evidence type="ECO:0000256" key="1">
    <source>
        <dbReference type="SAM" id="MobiDB-lite"/>
    </source>
</evidence>
<reference evidence="2 3" key="1">
    <citation type="journal article" date="2016" name="Environ. Microbiol.">
        <title>Genomic resolution of a cold subsurface aquifer community provides metabolic insights for novel microbes adapted to high CO concentrations.</title>
        <authorList>
            <person name="Probst A.J."/>
            <person name="Castelle C.J."/>
            <person name="Singh A."/>
            <person name="Brown C.T."/>
            <person name="Anantharaman K."/>
            <person name="Sharon I."/>
            <person name="Hug L.A."/>
            <person name="Burstein D."/>
            <person name="Emerson J.B."/>
            <person name="Thomas B.C."/>
            <person name="Banfield J.F."/>
        </authorList>
    </citation>
    <scope>NUCLEOTIDE SEQUENCE [LARGE SCALE GENOMIC DNA]</scope>
    <source>
        <strain evidence="2">CG1_02_43_90</strain>
    </source>
</reference>
<dbReference type="EMBL" id="MNVN01000016">
    <property type="protein sequence ID" value="OIO30496.1"/>
    <property type="molecule type" value="Genomic_DNA"/>
</dbReference>
<proteinExistence type="predicted"/>
<feature type="compositionally biased region" description="Basic and acidic residues" evidence="1">
    <location>
        <begin position="307"/>
        <end position="318"/>
    </location>
</feature>
<dbReference type="STRING" id="1805281.AUJ77_02890"/>
<comment type="caution">
    <text evidence="2">The sequence shown here is derived from an EMBL/GenBank/DDBJ whole genome shotgun (WGS) entry which is preliminary data.</text>
</comment>
<accession>A0A1J4V3F0</accession>
<dbReference type="Proteomes" id="UP000181992">
    <property type="component" value="Unassembled WGS sequence"/>
</dbReference>
<evidence type="ECO:0000313" key="3">
    <source>
        <dbReference type="Proteomes" id="UP000181992"/>
    </source>
</evidence>
<sequence>MEHTIKELKKAAKNTRLTVTEKAEMKRMLLFYTQANPQQNHQGITPSPFFSISNFRNKKVLSGFVMGGLLLGSSVSFAAENTVPGDLLYSVKTNLNERVLGAMAVTPKAKAAWEVQLVDRRLQEVEKIATIPTATPEVQQLAEKNFTESTRRVNERIAQFEAENNSNDAITVARELSRVLRTHEEETFHDLSSQIVSTNASSTVASPRNSAFIQLNADLDSAEKKQHELEDKYRSEQVGQNMDVRSSQEQEVAAPHETLLLETHLPSLGAPVDNQVSNTGTREQEGATITSEKPAEGKATITQSMVTEKKGERTESHGEPITPKDSGR</sequence>
<protein>
    <recommendedName>
        <fullName evidence="4">DUF5667 domain-containing protein</fullName>
    </recommendedName>
</protein>
<organism evidence="2 3">
    <name type="scientific">Candidatus Nomurabacteria bacterium CG1_02_43_90</name>
    <dbReference type="NCBI Taxonomy" id="1805281"/>
    <lineage>
        <taxon>Bacteria</taxon>
        <taxon>Candidatus Nomuraibacteriota</taxon>
    </lineage>
</organism>
<feature type="region of interest" description="Disordered" evidence="1">
    <location>
        <begin position="268"/>
        <end position="328"/>
    </location>
</feature>
<gene>
    <name evidence="2" type="ORF">AUJ77_02890</name>
</gene>
<evidence type="ECO:0000313" key="2">
    <source>
        <dbReference type="EMBL" id="OIO30496.1"/>
    </source>
</evidence>
<name>A0A1J4V3F0_9BACT</name>
<feature type="compositionally biased region" description="Polar residues" evidence="1">
    <location>
        <begin position="274"/>
        <end position="291"/>
    </location>
</feature>
<evidence type="ECO:0008006" key="4">
    <source>
        <dbReference type="Google" id="ProtNLM"/>
    </source>
</evidence>
<dbReference type="AlphaFoldDB" id="A0A1J4V3F0"/>